<protein>
    <submittedName>
        <fullName evidence="9">BMP family ABC transporter substrate-binding protein</fullName>
    </submittedName>
</protein>
<dbReference type="Proteomes" id="UP000426246">
    <property type="component" value="Chromosome"/>
</dbReference>
<sequence length="367" mass="38359">MKKMLSLSLMLVLMFAVVLSACGKTKEENGASIAPSTAAATDAPAVTEAPVTSAAPVATEAPAAKFKVGMVTDIGGVNDNSFNQSAWEGLQQYGTESGTEVKYLQSKGDADYLTNLNTFAKDNYNLTWGIGFLMGDAIKAVADQNPKLNFAIIDNVVEAPNVESVTFSENEGAYLVGVIAGLTTETNKIGFVGGIKIPVITRFEAGFVAGVAAVNPDAKVSVNYTGAFDKPDLGKAAAKTLYDAGADIVFPAAGSTGNGVFNEAKDRLKKKKVWVIGVDKDQSLTFGDDITLTSMVKRVDKAVALISKNVVEGKFQGGKVTVLGLKEDGVGIPATSSKNVSADILAKVEEFKAKIISGEIKVPSEVK</sequence>
<evidence type="ECO:0000256" key="6">
    <source>
        <dbReference type="ARBA" id="ARBA00023288"/>
    </source>
</evidence>
<proteinExistence type="inferred from homology"/>
<evidence type="ECO:0000313" key="10">
    <source>
        <dbReference type="Proteomes" id="UP000426246"/>
    </source>
</evidence>
<dbReference type="CDD" id="cd06354">
    <property type="entry name" value="PBP1_PrnA-like"/>
    <property type="match status" value="1"/>
</dbReference>
<dbReference type="Pfam" id="PF02608">
    <property type="entry name" value="Bmp"/>
    <property type="match status" value="1"/>
</dbReference>
<dbReference type="Gene3D" id="3.40.50.2300">
    <property type="match status" value="2"/>
</dbReference>
<feature type="chain" id="PRO_5038997021" evidence="7">
    <location>
        <begin position="21"/>
        <end position="367"/>
    </location>
</feature>
<dbReference type="PANTHER" id="PTHR34296">
    <property type="entry name" value="TRANSCRIPTIONAL ACTIVATOR PROTEIN MED"/>
    <property type="match status" value="1"/>
</dbReference>
<evidence type="ECO:0000256" key="5">
    <source>
        <dbReference type="ARBA" id="ARBA00023136"/>
    </source>
</evidence>
<dbReference type="InterPro" id="IPR003760">
    <property type="entry name" value="PnrA-like"/>
</dbReference>
<comment type="subcellular location">
    <subcellularLocation>
        <location evidence="1">Cell membrane</location>
        <topology evidence="1">Lipid-anchor</topology>
    </subcellularLocation>
</comment>
<keyword evidence="6" id="KW-0449">Lipoprotein</keyword>
<dbReference type="GO" id="GO:0005886">
    <property type="term" value="C:plasma membrane"/>
    <property type="evidence" value="ECO:0007669"/>
    <property type="project" value="UniProtKB-SubCell"/>
</dbReference>
<keyword evidence="3" id="KW-1003">Cell membrane</keyword>
<dbReference type="KEGG" id="ppsc:EHS13_12750"/>
<evidence type="ECO:0000256" key="4">
    <source>
        <dbReference type="ARBA" id="ARBA00022729"/>
    </source>
</evidence>
<reference evidence="10" key="1">
    <citation type="submission" date="2018-11" db="EMBL/GenBank/DDBJ databases">
        <title>Complete genome sequence of Paenibacillus sp. ML311-T8.</title>
        <authorList>
            <person name="Nam Y.-D."/>
            <person name="Kang J."/>
            <person name="Chung W.-H."/>
            <person name="Park Y.S."/>
        </authorList>
    </citation>
    <scope>NUCLEOTIDE SEQUENCE [LARGE SCALE GENOMIC DNA]</scope>
    <source>
        <strain evidence="10">ML311-T8</strain>
    </source>
</reference>
<evidence type="ECO:0000256" key="2">
    <source>
        <dbReference type="ARBA" id="ARBA00008610"/>
    </source>
</evidence>
<accession>A0A6B8RK11</accession>
<keyword evidence="5" id="KW-0472">Membrane</keyword>
<organism evidence="9 10">
    <name type="scientific">Paenibacillus psychroresistens</name>
    <dbReference type="NCBI Taxonomy" id="1778678"/>
    <lineage>
        <taxon>Bacteria</taxon>
        <taxon>Bacillati</taxon>
        <taxon>Bacillota</taxon>
        <taxon>Bacilli</taxon>
        <taxon>Bacillales</taxon>
        <taxon>Paenibacillaceae</taxon>
        <taxon>Paenibacillus</taxon>
    </lineage>
</organism>
<feature type="domain" description="ABC transporter substrate-binding protein PnrA-like" evidence="8">
    <location>
        <begin position="67"/>
        <end position="364"/>
    </location>
</feature>
<dbReference type="InterPro" id="IPR050957">
    <property type="entry name" value="BMP_lipoprotein"/>
</dbReference>
<dbReference type="InterPro" id="IPR028082">
    <property type="entry name" value="Peripla_BP_I"/>
</dbReference>
<keyword evidence="10" id="KW-1185">Reference proteome</keyword>
<feature type="signal peptide" evidence="7">
    <location>
        <begin position="1"/>
        <end position="20"/>
    </location>
</feature>
<dbReference type="SUPFAM" id="SSF53822">
    <property type="entry name" value="Periplasmic binding protein-like I"/>
    <property type="match status" value="1"/>
</dbReference>
<gene>
    <name evidence="9" type="ORF">EHS13_12750</name>
</gene>
<evidence type="ECO:0000256" key="3">
    <source>
        <dbReference type="ARBA" id="ARBA00022475"/>
    </source>
</evidence>
<evidence type="ECO:0000256" key="1">
    <source>
        <dbReference type="ARBA" id="ARBA00004193"/>
    </source>
</evidence>
<evidence type="ECO:0000259" key="8">
    <source>
        <dbReference type="Pfam" id="PF02608"/>
    </source>
</evidence>
<name>A0A6B8RK11_9BACL</name>
<comment type="similarity">
    <text evidence="2">Belongs to the BMP lipoprotein family.</text>
</comment>
<dbReference type="PROSITE" id="PS51257">
    <property type="entry name" value="PROKAR_LIPOPROTEIN"/>
    <property type="match status" value="1"/>
</dbReference>
<dbReference type="EMBL" id="CP034235">
    <property type="protein sequence ID" value="QGQ95688.1"/>
    <property type="molecule type" value="Genomic_DNA"/>
</dbReference>
<dbReference type="PANTHER" id="PTHR34296:SF2">
    <property type="entry name" value="ABC TRANSPORTER GUANOSINE-BINDING PROTEIN NUPN"/>
    <property type="match status" value="1"/>
</dbReference>
<dbReference type="OrthoDB" id="9784230at2"/>
<dbReference type="AlphaFoldDB" id="A0A6B8RK11"/>
<dbReference type="RefSeq" id="WP_155700724.1">
    <property type="nucleotide sequence ID" value="NZ_CP034235.1"/>
</dbReference>
<keyword evidence="4 7" id="KW-0732">Signal</keyword>
<evidence type="ECO:0000256" key="7">
    <source>
        <dbReference type="SAM" id="SignalP"/>
    </source>
</evidence>
<evidence type="ECO:0000313" key="9">
    <source>
        <dbReference type="EMBL" id="QGQ95688.1"/>
    </source>
</evidence>